<geneLocation type="plasmid" evidence="2">
    <name>pBD2</name>
</geneLocation>
<name>Q6XN76_RHOER</name>
<protein>
    <submittedName>
        <fullName evidence="2">Uncharacterized protein</fullName>
    </submittedName>
</protein>
<accession>Q6XN76</accession>
<feature type="region of interest" description="Disordered" evidence="1">
    <location>
        <begin position="40"/>
        <end position="109"/>
    </location>
</feature>
<sequence length="203" mass="20909">MHLYNTNQQHETMENTVKRRSTRRCIIAIAAMTAATVAGCTDSGSENESLTTSATSESSASSTSGTAPTQAGVTDVRGQAGITAGTADPFPTSQLQPGTAPPVQPGISPASAATAGDLCGTVVPHATGAVQPVIVLTGSVECATALAISERYLNDASVVIEGQGRFATVEGWRCNWPYVDGRSHAESYLQCTDSAQNSFKIGD</sequence>
<dbReference type="EMBL" id="AY223810">
    <property type="protein sequence ID" value="AAP73955.1"/>
    <property type="molecule type" value="Genomic_DNA"/>
</dbReference>
<evidence type="ECO:0000256" key="1">
    <source>
        <dbReference type="SAM" id="MobiDB-lite"/>
    </source>
</evidence>
<dbReference type="AlphaFoldDB" id="Q6XN76"/>
<gene>
    <name evidence="2" type="ORF">PBD2.070</name>
</gene>
<proteinExistence type="predicted"/>
<reference evidence="2" key="1">
    <citation type="journal article" date="2003" name="J. Bacteriol.">
        <title>Complete nucleotide sequence and genetic organization of the 210-kilobase linear plasmid of Rhodococcus erythropolis BD2.</title>
        <authorList>
            <person name="Stecker C."/>
            <person name="Johann A."/>
            <person name="Herzberg C."/>
            <person name="Averhoff B."/>
            <person name="Gottschalk G."/>
        </authorList>
    </citation>
    <scope>NUCLEOTIDE SEQUENCE</scope>
    <source>
        <strain evidence="2">BD2</strain>
        <plasmid evidence="2">pBD2</plasmid>
    </source>
</reference>
<organism evidence="2">
    <name type="scientific">Rhodococcus erythropolis</name>
    <name type="common">Arthrobacter picolinophilus</name>
    <dbReference type="NCBI Taxonomy" id="1833"/>
    <lineage>
        <taxon>Bacteria</taxon>
        <taxon>Bacillati</taxon>
        <taxon>Actinomycetota</taxon>
        <taxon>Actinomycetes</taxon>
        <taxon>Mycobacteriales</taxon>
        <taxon>Nocardiaceae</taxon>
        <taxon>Rhodococcus</taxon>
        <taxon>Rhodococcus erythropolis group</taxon>
    </lineage>
</organism>
<evidence type="ECO:0000313" key="2">
    <source>
        <dbReference type="EMBL" id="AAP73955.1"/>
    </source>
</evidence>
<feature type="compositionally biased region" description="Low complexity" evidence="1">
    <location>
        <begin position="46"/>
        <end position="69"/>
    </location>
</feature>
<keyword evidence="2" id="KW-0614">Plasmid</keyword>